<dbReference type="AlphaFoldDB" id="A0AB40C5Q5"/>
<evidence type="ECO:0000313" key="2">
    <source>
        <dbReference type="Proteomes" id="UP001515500"/>
    </source>
</evidence>
<protein>
    <submittedName>
        <fullName evidence="3">Uncharacterized protein At1g76070</fullName>
    </submittedName>
</protein>
<dbReference type="PANTHER" id="PTHR34779">
    <property type="entry name" value="OS09G0542900 PROTEIN"/>
    <property type="match status" value="1"/>
</dbReference>
<dbReference type="InterPro" id="IPR038796">
    <property type="entry name" value="At1g76070-like"/>
</dbReference>
<feature type="compositionally biased region" description="Basic and acidic residues" evidence="1">
    <location>
        <begin position="56"/>
        <end position="72"/>
    </location>
</feature>
<evidence type="ECO:0000313" key="3">
    <source>
        <dbReference type="RefSeq" id="XP_039135142.1"/>
    </source>
</evidence>
<proteinExistence type="predicted"/>
<dbReference type="PANTHER" id="PTHR34779:SF1">
    <property type="entry name" value="OS09G0542900 PROTEIN"/>
    <property type="match status" value="1"/>
</dbReference>
<accession>A0AB40C5Q5</accession>
<feature type="compositionally biased region" description="Polar residues" evidence="1">
    <location>
        <begin position="28"/>
        <end position="40"/>
    </location>
</feature>
<dbReference type="GeneID" id="120272385"/>
<dbReference type="RefSeq" id="XP_039135142.1">
    <property type="nucleotide sequence ID" value="XM_039279208.1"/>
</dbReference>
<dbReference type="Proteomes" id="UP001515500">
    <property type="component" value="Chromosome 11"/>
</dbReference>
<name>A0AB40C5Q5_DIOCR</name>
<evidence type="ECO:0000256" key="1">
    <source>
        <dbReference type="SAM" id="MobiDB-lite"/>
    </source>
</evidence>
<keyword evidence="2" id="KW-1185">Reference proteome</keyword>
<feature type="region of interest" description="Disordered" evidence="1">
    <location>
        <begin position="25"/>
        <end position="136"/>
    </location>
</feature>
<feature type="compositionally biased region" description="Basic residues" evidence="1">
    <location>
        <begin position="111"/>
        <end position="120"/>
    </location>
</feature>
<organism evidence="2 3">
    <name type="scientific">Dioscorea cayennensis subsp. rotundata</name>
    <name type="common">White Guinea yam</name>
    <name type="synonym">Dioscorea rotundata</name>
    <dbReference type="NCBI Taxonomy" id="55577"/>
    <lineage>
        <taxon>Eukaryota</taxon>
        <taxon>Viridiplantae</taxon>
        <taxon>Streptophyta</taxon>
        <taxon>Embryophyta</taxon>
        <taxon>Tracheophyta</taxon>
        <taxon>Spermatophyta</taxon>
        <taxon>Magnoliopsida</taxon>
        <taxon>Liliopsida</taxon>
        <taxon>Dioscoreales</taxon>
        <taxon>Dioscoreaceae</taxon>
        <taxon>Dioscorea</taxon>
    </lineage>
</organism>
<sequence>MNSMENKPPVSRSKGNKILRMLKKPPSFSISNPHSISNSKPIHHNKAFSGPLVPMEARKKGESRNFTEREPTSPKVSCMGQIKLKKSNSSSKRFPNKEKIHKSSSFTLKKMFNKKVRPRRRPESPEVPAQPPVGQLRKFTSGRDWLADFDWRKVHDDSEVYDDDGDEVIVPHSAPILIGGGGGVAPEPKKEVNLWKRRTLDPPMSLQVKVK</sequence>
<gene>
    <name evidence="3" type="primary">LOC120272385</name>
</gene>
<reference evidence="3" key="1">
    <citation type="submission" date="2025-08" db="UniProtKB">
        <authorList>
            <consortium name="RefSeq"/>
        </authorList>
    </citation>
    <scope>IDENTIFICATION</scope>
</reference>